<feature type="compositionally biased region" description="Basic and acidic residues" evidence="1">
    <location>
        <begin position="80"/>
        <end position="93"/>
    </location>
</feature>
<dbReference type="Proteomes" id="UP001515480">
    <property type="component" value="Unassembled WGS sequence"/>
</dbReference>
<name>A0AB34JAZ8_PRYPA</name>
<dbReference type="EMBL" id="JBGBPQ010000010">
    <property type="protein sequence ID" value="KAL1518825.1"/>
    <property type="molecule type" value="Genomic_DNA"/>
</dbReference>
<evidence type="ECO:0000256" key="1">
    <source>
        <dbReference type="SAM" id="MobiDB-lite"/>
    </source>
</evidence>
<reference evidence="2 3" key="1">
    <citation type="journal article" date="2024" name="Science">
        <title>Giant polyketide synthase enzymes in the biosynthesis of giant marine polyether toxins.</title>
        <authorList>
            <person name="Fallon T.R."/>
            <person name="Shende V.V."/>
            <person name="Wierzbicki I.H."/>
            <person name="Pendleton A.L."/>
            <person name="Watervoot N.F."/>
            <person name="Auber R.P."/>
            <person name="Gonzalez D.J."/>
            <person name="Wisecaver J.H."/>
            <person name="Moore B.S."/>
        </authorList>
    </citation>
    <scope>NUCLEOTIDE SEQUENCE [LARGE SCALE GENOMIC DNA]</scope>
    <source>
        <strain evidence="2 3">12B1</strain>
    </source>
</reference>
<sequence length="110" mass="11865">MAASNATTALAVIASAAPEAASAKHLSQWRARRSNQNNIQRFVPGVPGPARPKRRNPHREGFGRKRRNVAPDPGGASSTDESHAQERDLHQDEDPTGGIRGDLVALAERR</sequence>
<protein>
    <recommendedName>
        <fullName evidence="4">Secreted protein</fullName>
    </recommendedName>
</protein>
<dbReference type="AlphaFoldDB" id="A0AB34JAZ8"/>
<accession>A0AB34JAZ8</accession>
<feature type="region of interest" description="Disordered" evidence="1">
    <location>
        <begin position="25"/>
        <end position="110"/>
    </location>
</feature>
<comment type="caution">
    <text evidence="2">The sequence shown here is derived from an EMBL/GenBank/DDBJ whole genome shotgun (WGS) entry which is preliminary data.</text>
</comment>
<evidence type="ECO:0000313" key="3">
    <source>
        <dbReference type="Proteomes" id="UP001515480"/>
    </source>
</evidence>
<keyword evidence="3" id="KW-1185">Reference proteome</keyword>
<gene>
    <name evidence="2" type="ORF">AB1Y20_003102</name>
</gene>
<organism evidence="2 3">
    <name type="scientific">Prymnesium parvum</name>
    <name type="common">Toxic golden alga</name>
    <dbReference type="NCBI Taxonomy" id="97485"/>
    <lineage>
        <taxon>Eukaryota</taxon>
        <taxon>Haptista</taxon>
        <taxon>Haptophyta</taxon>
        <taxon>Prymnesiophyceae</taxon>
        <taxon>Prymnesiales</taxon>
        <taxon>Prymnesiaceae</taxon>
        <taxon>Prymnesium</taxon>
    </lineage>
</organism>
<evidence type="ECO:0000313" key="2">
    <source>
        <dbReference type="EMBL" id="KAL1518825.1"/>
    </source>
</evidence>
<proteinExistence type="predicted"/>
<evidence type="ECO:0008006" key="4">
    <source>
        <dbReference type="Google" id="ProtNLM"/>
    </source>
</evidence>